<keyword evidence="8" id="KW-1185">Reference proteome</keyword>
<feature type="domain" description="D-isomer specific 2-hydroxyacid dehydrogenase catalytic" evidence="5">
    <location>
        <begin position="66"/>
        <end position="321"/>
    </location>
</feature>
<evidence type="ECO:0000256" key="3">
    <source>
        <dbReference type="ARBA" id="ARBA00023027"/>
    </source>
</evidence>
<evidence type="ECO:0000256" key="1">
    <source>
        <dbReference type="ARBA" id="ARBA00005854"/>
    </source>
</evidence>
<dbReference type="InterPro" id="IPR006140">
    <property type="entry name" value="D-isomer_DH_NAD-bd"/>
</dbReference>
<dbReference type="CDD" id="cd05300">
    <property type="entry name" value="2-Hacid_dh_1"/>
    <property type="match status" value="1"/>
</dbReference>
<name>A0A2N0YYR1_9BACI</name>
<dbReference type="SUPFAM" id="SSF52283">
    <property type="entry name" value="Formate/glycerate dehydrogenase catalytic domain-like"/>
    <property type="match status" value="1"/>
</dbReference>
<evidence type="ECO:0000313" key="8">
    <source>
        <dbReference type="Proteomes" id="UP000233375"/>
    </source>
</evidence>
<sequence length="327" mass="36736">MNSSTEKLVIYARNAIPEKYVQKINQLGATLLMEPWIYGEKEPVVNHDLTLCNVVLTLGLHDSLTILDAAPNIQWVQSLSVGMDQLLHQKTIQHDLIITNTKGCTSIPIAEHTIAMITSFARGIPNMIHNQQAKRWEEAEVTELTGATVGVIGYGEIGKEIAKRIKGLEMKVIGCRKRAKTLEQNDPADEVVSLEEMDRVLMEADFLVLALPSTEETFHLINKEKINKMKPSSYLINVGRGNTIAETDLIHALKTKKIRGAALDVFEIEPLPADHPFWTLDNCLISPHAAYYSPKTIERYMDIFLKNIIRFKKGLPLLNVVDKKLGY</sequence>
<dbReference type="Pfam" id="PF02826">
    <property type="entry name" value="2-Hacid_dh_C"/>
    <property type="match status" value="1"/>
</dbReference>
<accession>A0A2N0YYR1</accession>
<gene>
    <name evidence="7" type="ORF">CWS01_17450</name>
</gene>
<dbReference type="GO" id="GO:0051287">
    <property type="term" value="F:NAD binding"/>
    <property type="evidence" value="ECO:0007669"/>
    <property type="project" value="InterPro"/>
</dbReference>
<evidence type="ECO:0000313" key="7">
    <source>
        <dbReference type="EMBL" id="PKG22398.1"/>
    </source>
</evidence>
<evidence type="ECO:0000256" key="2">
    <source>
        <dbReference type="ARBA" id="ARBA00023002"/>
    </source>
</evidence>
<dbReference type="GO" id="GO:0016616">
    <property type="term" value="F:oxidoreductase activity, acting on the CH-OH group of donors, NAD or NADP as acceptor"/>
    <property type="evidence" value="ECO:0007669"/>
    <property type="project" value="InterPro"/>
</dbReference>
<keyword evidence="2 4" id="KW-0560">Oxidoreductase</keyword>
<dbReference type="PANTHER" id="PTHR43333:SF1">
    <property type="entry name" value="D-ISOMER SPECIFIC 2-HYDROXYACID DEHYDROGENASE NAD-BINDING DOMAIN-CONTAINING PROTEIN"/>
    <property type="match status" value="1"/>
</dbReference>
<keyword evidence="3" id="KW-0520">NAD</keyword>
<dbReference type="InterPro" id="IPR006139">
    <property type="entry name" value="D-isomer_2_OHA_DH_cat_dom"/>
</dbReference>
<dbReference type="OrthoDB" id="9805416at2"/>
<dbReference type="PANTHER" id="PTHR43333">
    <property type="entry name" value="2-HACID_DH_C DOMAIN-CONTAINING PROTEIN"/>
    <property type="match status" value="1"/>
</dbReference>
<dbReference type="EMBL" id="PISE01000043">
    <property type="protein sequence ID" value="PKG22398.1"/>
    <property type="molecule type" value="Genomic_DNA"/>
</dbReference>
<dbReference type="InterPro" id="IPR036291">
    <property type="entry name" value="NAD(P)-bd_dom_sf"/>
</dbReference>
<comment type="similarity">
    <text evidence="1 4">Belongs to the D-isomer specific 2-hydroxyacid dehydrogenase family.</text>
</comment>
<dbReference type="FunFam" id="3.40.50.720:FF:000363">
    <property type="entry name" value="D-isomer specific 2-hydroxyacid dehydrogenase"/>
    <property type="match status" value="1"/>
</dbReference>
<dbReference type="RefSeq" id="WP_101178455.1">
    <property type="nucleotide sequence ID" value="NZ_PISE01000043.1"/>
</dbReference>
<evidence type="ECO:0000259" key="6">
    <source>
        <dbReference type="Pfam" id="PF02826"/>
    </source>
</evidence>
<dbReference type="SUPFAM" id="SSF51735">
    <property type="entry name" value="NAD(P)-binding Rossmann-fold domains"/>
    <property type="match status" value="1"/>
</dbReference>
<reference evidence="7 8" key="1">
    <citation type="journal article" date="2003" name="Int. J. Syst. Evol. Microbiol.">
        <title>Bacillus nealsonii sp. nov., isolated from a spacecraft-assembly facility, whose spores are gamma-radiation resistant.</title>
        <authorList>
            <person name="Venkateswaran K."/>
            <person name="Kempf M."/>
            <person name="Chen F."/>
            <person name="Satomi M."/>
            <person name="Nicholson W."/>
            <person name="Kern R."/>
        </authorList>
    </citation>
    <scope>NUCLEOTIDE SEQUENCE [LARGE SCALE GENOMIC DNA]</scope>
    <source>
        <strain evidence="7 8">FO-92</strain>
    </source>
</reference>
<evidence type="ECO:0000256" key="4">
    <source>
        <dbReference type="RuleBase" id="RU003719"/>
    </source>
</evidence>
<dbReference type="Pfam" id="PF00389">
    <property type="entry name" value="2-Hacid_dh"/>
    <property type="match status" value="1"/>
</dbReference>
<feature type="domain" description="D-isomer specific 2-hydroxyacid dehydrogenase NAD-binding" evidence="6">
    <location>
        <begin position="114"/>
        <end position="290"/>
    </location>
</feature>
<dbReference type="AlphaFoldDB" id="A0A2N0YYR1"/>
<protein>
    <submittedName>
        <fullName evidence="7">D-2-hydroxyacid dehydrogenase</fullName>
    </submittedName>
</protein>
<comment type="caution">
    <text evidence="7">The sequence shown here is derived from an EMBL/GenBank/DDBJ whole genome shotgun (WGS) entry which is preliminary data.</text>
</comment>
<evidence type="ECO:0000259" key="5">
    <source>
        <dbReference type="Pfam" id="PF00389"/>
    </source>
</evidence>
<proteinExistence type="inferred from homology"/>
<organism evidence="7 8">
    <name type="scientific">Niallia nealsonii</name>
    <dbReference type="NCBI Taxonomy" id="115979"/>
    <lineage>
        <taxon>Bacteria</taxon>
        <taxon>Bacillati</taxon>
        <taxon>Bacillota</taxon>
        <taxon>Bacilli</taxon>
        <taxon>Bacillales</taxon>
        <taxon>Bacillaceae</taxon>
        <taxon>Niallia</taxon>
    </lineage>
</organism>
<dbReference type="Gene3D" id="3.40.50.720">
    <property type="entry name" value="NAD(P)-binding Rossmann-like Domain"/>
    <property type="match status" value="2"/>
</dbReference>
<dbReference type="Proteomes" id="UP000233375">
    <property type="component" value="Unassembled WGS sequence"/>
</dbReference>